<dbReference type="NCBIfam" id="TIGR00479">
    <property type="entry name" value="rumA"/>
    <property type="match status" value="1"/>
</dbReference>
<dbReference type="InterPro" id="IPR030390">
    <property type="entry name" value="MeTrfase_TrmA_AS"/>
</dbReference>
<dbReference type="GO" id="GO:0070475">
    <property type="term" value="P:rRNA base methylation"/>
    <property type="evidence" value="ECO:0007669"/>
    <property type="project" value="TreeGrafter"/>
</dbReference>
<dbReference type="InterPro" id="IPR002792">
    <property type="entry name" value="TRAM_dom"/>
</dbReference>
<feature type="binding site" evidence="4">
    <location>
        <position position="391"/>
    </location>
    <ligand>
        <name>S-adenosyl-L-methionine</name>
        <dbReference type="ChEBI" id="CHEBI:59789"/>
    </ligand>
</feature>
<accession>A0A0R2BH69</accession>
<protein>
    <submittedName>
        <fullName evidence="7">23S rRNA (Uracil-5-)-methyltransferase</fullName>
    </submittedName>
</protein>
<proteinExistence type="inferred from homology"/>
<reference evidence="7 8" key="1">
    <citation type="journal article" date="2015" name="Genome Announc.">
        <title>Expanding the biotechnology potential of lactobacilli through comparative genomics of 213 strains and associated genera.</title>
        <authorList>
            <person name="Sun Z."/>
            <person name="Harris H.M."/>
            <person name="McCann A."/>
            <person name="Guo C."/>
            <person name="Argimon S."/>
            <person name="Zhang W."/>
            <person name="Yang X."/>
            <person name="Jeffery I.B."/>
            <person name="Cooney J.C."/>
            <person name="Kagawa T.F."/>
            <person name="Liu W."/>
            <person name="Song Y."/>
            <person name="Salvetti E."/>
            <person name="Wrobel A."/>
            <person name="Rasinkangas P."/>
            <person name="Parkhill J."/>
            <person name="Rea M.C."/>
            <person name="O'Sullivan O."/>
            <person name="Ritari J."/>
            <person name="Douillard F.P."/>
            <person name="Paul Ross R."/>
            <person name="Yang R."/>
            <person name="Briner A.E."/>
            <person name="Felis G.E."/>
            <person name="de Vos W.M."/>
            <person name="Barrangou R."/>
            <person name="Klaenhammer T.R."/>
            <person name="Caufield P.W."/>
            <person name="Cui Y."/>
            <person name="Zhang H."/>
            <person name="O'Toole P.W."/>
        </authorList>
    </citation>
    <scope>NUCLEOTIDE SEQUENCE [LARGE SCALE GENOMIC DNA]</scope>
    <source>
        <strain evidence="7 8">DSM 20335</strain>
    </source>
</reference>
<comment type="caution">
    <text evidence="7">The sequence shown here is derived from an EMBL/GenBank/DDBJ whole genome shotgun (WGS) entry which is preliminary data.</text>
</comment>
<evidence type="ECO:0000313" key="7">
    <source>
        <dbReference type="EMBL" id="KRM78336.1"/>
    </source>
</evidence>
<dbReference type="OrthoDB" id="9804590at2"/>
<dbReference type="PROSITE" id="PS01230">
    <property type="entry name" value="TRMA_1"/>
    <property type="match status" value="1"/>
</dbReference>
<dbReference type="FunFam" id="3.40.50.150:FF:000009">
    <property type="entry name" value="23S rRNA (Uracil(1939)-C(5))-methyltransferase RlmD"/>
    <property type="match status" value="1"/>
</dbReference>
<evidence type="ECO:0000256" key="3">
    <source>
        <dbReference type="ARBA" id="ARBA00022691"/>
    </source>
</evidence>
<name>A0A0R2BH69_9LACO</name>
<dbReference type="Proteomes" id="UP000051813">
    <property type="component" value="Unassembled WGS sequence"/>
</dbReference>
<organism evidence="7 8">
    <name type="scientific">Lapidilactobacillus dextrinicus DSM 20335</name>
    <dbReference type="NCBI Taxonomy" id="1423738"/>
    <lineage>
        <taxon>Bacteria</taxon>
        <taxon>Bacillati</taxon>
        <taxon>Bacillota</taxon>
        <taxon>Bacilli</taxon>
        <taxon>Lactobacillales</taxon>
        <taxon>Lactobacillaceae</taxon>
        <taxon>Lapidilactobacillus</taxon>
    </lineage>
</organism>
<dbReference type="SUPFAM" id="SSF50249">
    <property type="entry name" value="Nucleic acid-binding proteins"/>
    <property type="match status" value="1"/>
</dbReference>
<dbReference type="PROSITE" id="PS50926">
    <property type="entry name" value="TRAM"/>
    <property type="match status" value="1"/>
</dbReference>
<keyword evidence="8" id="KW-1185">Reference proteome</keyword>
<dbReference type="Gene3D" id="2.40.50.140">
    <property type="entry name" value="Nucleic acid-binding proteins"/>
    <property type="match status" value="1"/>
</dbReference>
<feature type="active site" evidence="5">
    <location>
        <position position="418"/>
    </location>
</feature>
<dbReference type="SUPFAM" id="SSF53335">
    <property type="entry name" value="S-adenosyl-L-methionine-dependent methyltransferases"/>
    <property type="match status" value="1"/>
</dbReference>
<feature type="domain" description="TRAM" evidence="6">
    <location>
        <begin position="8"/>
        <end position="66"/>
    </location>
</feature>
<dbReference type="FunFam" id="2.40.50.1070:FF:000003">
    <property type="entry name" value="23S rRNA (Uracil-5-)-methyltransferase RumA"/>
    <property type="match status" value="1"/>
</dbReference>
<keyword evidence="1 4" id="KW-0489">Methyltransferase</keyword>
<dbReference type="Pfam" id="PF01938">
    <property type="entry name" value="TRAM"/>
    <property type="match status" value="1"/>
</dbReference>
<dbReference type="Pfam" id="PF05958">
    <property type="entry name" value="tRNA_U5-meth_tr"/>
    <property type="match status" value="1"/>
</dbReference>
<dbReference type="GO" id="GO:0070041">
    <property type="term" value="F:rRNA (uridine-C5-)-methyltransferase activity"/>
    <property type="evidence" value="ECO:0007669"/>
    <property type="project" value="TreeGrafter"/>
</dbReference>
<evidence type="ECO:0000256" key="2">
    <source>
        <dbReference type="ARBA" id="ARBA00022679"/>
    </source>
</evidence>
<dbReference type="PANTHER" id="PTHR11061">
    <property type="entry name" value="RNA M5U METHYLTRANSFERASE"/>
    <property type="match status" value="1"/>
</dbReference>
<dbReference type="Gene3D" id="3.40.50.150">
    <property type="entry name" value="Vaccinia Virus protein VP39"/>
    <property type="match status" value="1"/>
</dbReference>
<feature type="binding site" evidence="4">
    <location>
        <position position="343"/>
    </location>
    <ligand>
        <name>S-adenosyl-L-methionine</name>
        <dbReference type="ChEBI" id="CHEBI:59789"/>
    </ligand>
</feature>
<keyword evidence="3 4" id="KW-0949">S-adenosyl-L-methionine</keyword>
<keyword evidence="2 4" id="KW-0808">Transferase</keyword>
<dbReference type="InterPro" id="IPR012340">
    <property type="entry name" value="NA-bd_OB-fold"/>
</dbReference>
<dbReference type="CDD" id="cd02440">
    <property type="entry name" value="AdoMet_MTases"/>
    <property type="match status" value="1"/>
</dbReference>
<feature type="binding site" evidence="4">
    <location>
        <position position="322"/>
    </location>
    <ligand>
        <name>S-adenosyl-L-methionine</name>
        <dbReference type="ChEBI" id="CHEBI:59789"/>
    </ligand>
</feature>
<dbReference type="InterPro" id="IPR029063">
    <property type="entry name" value="SAM-dependent_MTases_sf"/>
</dbReference>
<dbReference type="STRING" id="1423738.FC84_GL001159"/>
<sequence>MKQQNNVVVTIGQRFPITAHKIGINGEGIGYFQHKVTFVPGLLPEEVAVVEATQVTDRYIRAKIHKLRKKSPQRAREVPEIAAKVGGLEFAHIDYPEQLVYKNDLIKQALEKFKPRGYEHYQILPPIGADNPWHYRNKAQFPIEQLADGTLISGLYQANSQTLVDLPEMPTQSELTLSVVRRLLPILTELQIPIYDAKTNAGIIKAVAVRESQLHHQAQLTFITNSKKMPHKQPLLTLIAEKIPEVTGIFQNLNQTKQGLFWGEETWKLSGDDYLEEQLGDLKFLLSPRAFLQLNLAQTEKLYQVVAKFLDPKPDDQLLDAYAGVGTIGLSMANKVQSVVGIEEIPGAVADARQNAKHNQITNAVYYTGKVENKLPKLQAEGQYFSAVVVDPPRVGLADSLIQTLLSAMPEKIVYVSCNESTLARDLVKLTKAYRVSKIQMVDMFPETARVEAVVQLIRR</sequence>
<dbReference type="InterPro" id="IPR010280">
    <property type="entry name" value="U5_MeTrfase_fam"/>
</dbReference>
<feature type="active site" description="Nucleophile" evidence="4">
    <location>
        <position position="418"/>
    </location>
</feature>
<feature type="binding site" evidence="4">
    <location>
        <position position="293"/>
    </location>
    <ligand>
        <name>S-adenosyl-L-methionine</name>
        <dbReference type="ChEBI" id="CHEBI:59789"/>
    </ligand>
</feature>
<dbReference type="EMBL" id="AYYK01000022">
    <property type="protein sequence ID" value="KRM78336.1"/>
    <property type="molecule type" value="Genomic_DNA"/>
</dbReference>
<dbReference type="AlphaFoldDB" id="A0A0R2BH69"/>
<evidence type="ECO:0000256" key="4">
    <source>
        <dbReference type="PROSITE-ProRule" id="PRU01024"/>
    </source>
</evidence>
<dbReference type="PANTHER" id="PTHR11061:SF45">
    <property type="match status" value="1"/>
</dbReference>
<gene>
    <name evidence="7" type="ORF">FC84_GL001159</name>
</gene>
<dbReference type="PROSITE" id="PS51687">
    <property type="entry name" value="SAM_MT_RNA_M5U"/>
    <property type="match status" value="1"/>
</dbReference>
<dbReference type="Gene3D" id="2.40.50.1070">
    <property type="match status" value="1"/>
</dbReference>
<dbReference type="RefSeq" id="WP_057757618.1">
    <property type="nucleotide sequence ID" value="NZ_AYYK01000022.1"/>
</dbReference>
<evidence type="ECO:0000259" key="6">
    <source>
        <dbReference type="PROSITE" id="PS50926"/>
    </source>
</evidence>
<evidence type="ECO:0000256" key="1">
    <source>
        <dbReference type="ARBA" id="ARBA00022603"/>
    </source>
</evidence>
<dbReference type="PATRIC" id="fig|1423738.3.peg.1172"/>
<comment type="similarity">
    <text evidence="4">Belongs to the class I-like SAM-binding methyltransferase superfamily. RNA M5U methyltransferase family.</text>
</comment>
<evidence type="ECO:0000313" key="8">
    <source>
        <dbReference type="Proteomes" id="UP000051813"/>
    </source>
</evidence>
<evidence type="ECO:0000256" key="5">
    <source>
        <dbReference type="PROSITE-ProRule" id="PRU10015"/>
    </source>
</evidence>